<evidence type="ECO:0000256" key="7">
    <source>
        <dbReference type="RuleBase" id="RU362048"/>
    </source>
</evidence>
<evidence type="ECO:0000313" key="8">
    <source>
        <dbReference type="EMBL" id="BCX89851.1"/>
    </source>
</evidence>
<dbReference type="InterPro" id="IPR002771">
    <property type="entry name" value="Multi_antbiot-R_MarC"/>
</dbReference>
<dbReference type="KEGG" id="meiy:MIN45_P2224"/>
<feature type="transmembrane region" description="Helical" evidence="7">
    <location>
        <begin position="151"/>
        <end position="172"/>
    </location>
</feature>
<sequence>MITQDPTQFLSLFIPLLIIMDPVGNLPLFLALTASFGIRQQLRTAAVACGSAALILLLFGLTGDAILRFFGITLPAFQIAGGLIFFIYALQMLNLIPAALKSSEAEEQESLRSEHIALVPLATPLLAGPGAITAILVWQQDPARRIPLPELTLVIAAACTVVFLAFCSGRWLRQVLGLGGIGVVTRLTGLLLAVLATQFVVDGLLAVLR</sequence>
<gene>
    <name evidence="8" type="ORF">MIN45_P2224</name>
</gene>
<keyword evidence="5 7" id="KW-1133">Transmembrane helix</keyword>
<keyword evidence="4 7" id="KW-0812">Transmembrane</keyword>
<dbReference type="PANTHER" id="PTHR33508">
    <property type="entry name" value="UPF0056 MEMBRANE PROTEIN YHCE"/>
    <property type="match status" value="1"/>
</dbReference>
<comment type="subcellular location">
    <subcellularLocation>
        <location evidence="1 7">Cell membrane</location>
        <topology evidence="1 7">Multi-pass membrane protein</topology>
    </subcellularLocation>
</comment>
<evidence type="ECO:0000256" key="4">
    <source>
        <dbReference type="ARBA" id="ARBA00022692"/>
    </source>
</evidence>
<dbReference type="AlphaFoldDB" id="A0AAU9CG46"/>
<dbReference type="Pfam" id="PF01914">
    <property type="entry name" value="MarC"/>
    <property type="match status" value="1"/>
</dbReference>
<evidence type="ECO:0000313" key="9">
    <source>
        <dbReference type="Proteomes" id="UP001321450"/>
    </source>
</evidence>
<dbReference type="NCBIfam" id="TIGR00427">
    <property type="entry name" value="NAAT family transporter"/>
    <property type="match status" value="1"/>
</dbReference>
<evidence type="ECO:0000256" key="3">
    <source>
        <dbReference type="ARBA" id="ARBA00022475"/>
    </source>
</evidence>
<dbReference type="EMBL" id="AP024718">
    <property type="protein sequence ID" value="BCX89851.1"/>
    <property type="molecule type" value="Genomic_DNA"/>
</dbReference>
<keyword evidence="3" id="KW-1003">Cell membrane</keyword>
<organism evidence="8 9">
    <name type="scientific">Methylomarinovum tepidoasis</name>
    <dbReference type="NCBI Taxonomy" id="2840183"/>
    <lineage>
        <taxon>Bacteria</taxon>
        <taxon>Pseudomonadati</taxon>
        <taxon>Pseudomonadota</taxon>
        <taxon>Gammaproteobacteria</taxon>
        <taxon>Methylococcales</taxon>
        <taxon>Methylothermaceae</taxon>
        <taxon>Methylomarinovum</taxon>
    </lineage>
</organism>
<feature type="transmembrane region" description="Helical" evidence="7">
    <location>
        <begin position="12"/>
        <end position="33"/>
    </location>
</feature>
<feature type="transmembrane region" description="Helical" evidence="7">
    <location>
        <begin position="45"/>
        <end position="70"/>
    </location>
</feature>
<dbReference type="PANTHER" id="PTHR33508:SF1">
    <property type="entry name" value="UPF0056 MEMBRANE PROTEIN YHCE"/>
    <property type="match status" value="1"/>
</dbReference>
<evidence type="ECO:0000256" key="2">
    <source>
        <dbReference type="ARBA" id="ARBA00009784"/>
    </source>
</evidence>
<reference evidence="9" key="1">
    <citation type="journal article" date="2024" name="Int. J. Syst. Evol. Microbiol.">
        <title>Methylomarinovum tepidoasis sp. nov., a moderately thermophilic methanotroph of the family Methylothermaceae isolated from a deep-sea hydrothermal field.</title>
        <authorList>
            <person name="Hirayama H."/>
            <person name="Takaki Y."/>
            <person name="Abe M."/>
            <person name="Miyazaki M."/>
            <person name="Uematsu K."/>
            <person name="Matsui Y."/>
            <person name="Takai K."/>
        </authorList>
    </citation>
    <scope>NUCLEOTIDE SEQUENCE [LARGE SCALE GENOMIC DNA]</scope>
    <source>
        <strain evidence="9">IN45</strain>
    </source>
</reference>
<protein>
    <recommendedName>
        <fullName evidence="7">UPF0056 membrane protein</fullName>
    </recommendedName>
</protein>
<name>A0AAU9CG46_9GAMM</name>
<accession>A0AAU9CG46</accession>
<feature type="transmembrane region" description="Helical" evidence="7">
    <location>
        <begin position="76"/>
        <end position="96"/>
    </location>
</feature>
<dbReference type="GO" id="GO:0005886">
    <property type="term" value="C:plasma membrane"/>
    <property type="evidence" value="ECO:0007669"/>
    <property type="project" value="UniProtKB-SubCell"/>
</dbReference>
<comment type="similarity">
    <text evidence="2 7">Belongs to the UPF0056 (MarC) family.</text>
</comment>
<dbReference type="Proteomes" id="UP001321450">
    <property type="component" value="Chromosome"/>
</dbReference>
<evidence type="ECO:0000256" key="6">
    <source>
        <dbReference type="ARBA" id="ARBA00023136"/>
    </source>
</evidence>
<feature type="transmembrane region" description="Helical" evidence="7">
    <location>
        <begin position="184"/>
        <end position="208"/>
    </location>
</feature>
<dbReference type="RefSeq" id="WP_286292410.1">
    <property type="nucleotide sequence ID" value="NZ_AP024718.1"/>
</dbReference>
<evidence type="ECO:0000256" key="5">
    <source>
        <dbReference type="ARBA" id="ARBA00022989"/>
    </source>
</evidence>
<feature type="transmembrane region" description="Helical" evidence="7">
    <location>
        <begin position="117"/>
        <end position="139"/>
    </location>
</feature>
<keyword evidence="9" id="KW-1185">Reference proteome</keyword>
<proteinExistence type="inferred from homology"/>
<evidence type="ECO:0000256" key="1">
    <source>
        <dbReference type="ARBA" id="ARBA00004651"/>
    </source>
</evidence>
<keyword evidence="6 7" id="KW-0472">Membrane</keyword>